<dbReference type="Pfam" id="PF09118">
    <property type="entry name" value="GO-like_E_set"/>
    <property type="match status" value="1"/>
</dbReference>
<dbReference type="SUPFAM" id="SSF81296">
    <property type="entry name" value="E set domains"/>
    <property type="match status" value="1"/>
</dbReference>
<evidence type="ECO:0000313" key="3">
    <source>
        <dbReference type="EMBL" id="MFD1720130.1"/>
    </source>
</evidence>
<dbReference type="InterPro" id="IPR006652">
    <property type="entry name" value="Kelch_1"/>
</dbReference>
<dbReference type="RefSeq" id="WP_377931337.1">
    <property type="nucleotide sequence ID" value="NZ_JBHUEA010000001.1"/>
</dbReference>
<dbReference type="InterPro" id="IPR000421">
    <property type="entry name" value="FA58C"/>
</dbReference>
<dbReference type="PANTHER" id="PTHR32208">
    <property type="entry name" value="SECRETED PROTEIN-RELATED"/>
    <property type="match status" value="1"/>
</dbReference>
<evidence type="ECO:0000313" key="4">
    <source>
        <dbReference type="Proteomes" id="UP001597347"/>
    </source>
</evidence>
<dbReference type="InterPro" id="IPR037293">
    <property type="entry name" value="Gal_Oxidase_central_sf"/>
</dbReference>
<dbReference type="CDD" id="cd02851">
    <property type="entry name" value="E_set_GO_C"/>
    <property type="match status" value="1"/>
</dbReference>
<organism evidence="3 4">
    <name type="scientific">Amnibacterium endophyticum</name>
    <dbReference type="NCBI Taxonomy" id="2109337"/>
    <lineage>
        <taxon>Bacteria</taxon>
        <taxon>Bacillati</taxon>
        <taxon>Actinomycetota</taxon>
        <taxon>Actinomycetes</taxon>
        <taxon>Micrococcales</taxon>
        <taxon>Microbacteriaceae</taxon>
        <taxon>Amnibacterium</taxon>
    </lineage>
</organism>
<feature type="region of interest" description="Disordered" evidence="1">
    <location>
        <begin position="178"/>
        <end position="209"/>
    </location>
</feature>
<dbReference type="EMBL" id="JBHUEA010000001">
    <property type="protein sequence ID" value="MFD1720130.1"/>
    <property type="molecule type" value="Genomic_DNA"/>
</dbReference>
<dbReference type="PANTHER" id="PTHR32208:SF68">
    <property type="entry name" value="GALACTOSE OXIDASE"/>
    <property type="match status" value="1"/>
</dbReference>
<dbReference type="InterPro" id="IPR014756">
    <property type="entry name" value="Ig_E-set"/>
</dbReference>
<evidence type="ECO:0000259" key="2">
    <source>
        <dbReference type="PROSITE" id="PS50022"/>
    </source>
</evidence>
<evidence type="ECO:0000256" key="1">
    <source>
        <dbReference type="SAM" id="MobiDB-lite"/>
    </source>
</evidence>
<dbReference type="InterPro" id="IPR008979">
    <property type="entry name" value="Galactose-bd-like_sf"/>
</dbReference>
<accession>A0ABW4LBQ5</accession>
<dbReference type="InterPro" id="IPR013783">
    <property type="entry name" value="Ig-like_fold"/>
</dbReference>
<proteinExistence type="predicted"/>
<dbReference type="Proteomes" id="UP001597347">
    <property type="component" value="Unassembled WGS sequence"/>
</dbReference>
<dbReference type="SUPFAM" id="SSF50965">
    <property type="entry name" value="Galactose oxidase, central domain"/>
    <property type="match status" value="1"/>
</dbReference>
<sequence>MAHEMMDPAAHGGMLMPTGASCTAFRPALSTKGWSIAATSAVKGHLASAALRPSTRSWWQSKSSRQGRPFKTQTLTLRTRSPKIVSGLRYLPAAKRGAIGRFEVRVSRDGRRYGGVVAKGRWERNSMTKQVAWSPKRVRSVKVTIRSVSPARSRSVTAASIRLLGAPKAVAAPATSVPAAAPAAPPSDTSTTAAPVPASSAPTAPVPTVQGDPSVVGRWGPTIAFPLVPVAAAAIPGNRLVVWAADEDLNFGQTGAAATQTAVVDLTTGAVSATRVSNTGHNMFCPGISMLADGRILVTGGISNTETSIYDPTTDRWSAGPRMNIERGYQGQTTLSDGRAFTVGGSWSGPIGGKVGEVYTPGGAWRTLPGVPAEPMLTADNGGVYRSDNHAWLIASSGGTVLQAGPSKQMNWISTSGDGAVSPAGSRGDAGDQMNGNAVLFDVGKVLTVGGATSYQDVDATGAASVLDLTGGYGRPVSVERTGSLAHPRSYANSVVLPDGSVFTVGGMQHPVPFSDAGSVLTPELWNPASGAWAEMADAAEPRNYHSVATLLPDGTVFSGGGGLCGSGCATNHPTGQIFSPPYLFDADGTPAARPIITGVPAAVRPGQTITVTTGTTASSFVLIRAGASTHSVDNDQRRVPLTVSSRSGSAVTLAVPSDTGVVLPGRYMLFAVTDRGVPSISAPVSVSLGE</sequence>
<reference evidence="4" key="1">
    <citation type="journal article" date="2019" name="Int. J. Syst. Evol. Microbiol.">
        <title>The Global Catalogue of Microorganisms (GCM) 10K type strain sequencing project: providing services to taxonomists for standard genome sequencing and annotation.</title>
        <authorList>
            <consortium name="The Broad Institute Genomics Platform"/>
            <consortium name="The Broad Institute Genome Sequencing Center for Infectious Disease"/>
            <person name="Wu L."/>
            <person name="Ma J."/>
        </authorList>
    </citation>
    <scope>NUCLEOTIDE SEQUENCE [LARGE SCALE GENOMIC DNA]</scope>
    <source>
        <strain evidence="4">CGMCC 1.12471</strain>
    </source>
</reference>
<gene>
    <name evidence="3" type="ORF">ACFSBI_01085</name>
</gene>
<comment type="caution">
    <text evidence="3">The sequence shown here is derived from an EMBL/GenBank/DDBJ whole genome shotgun (WGS) entry which is preliminary data.</text>
</comment>
<keyword evidence="4" id="KW-1185">Reference proteome</keyword>
<dbReference type="InterPro" id="IPR011043">
    <property type="entry name" value="Gal_Oxase/kelch_b-propeller"/>
</dbReference>
<feature type="domain" description="F5/8 type C" evidence="2">
    <location>
        <begin position="22"/>
        <end position="166"/>
    </location>
</feature>
<dbReference type="SMART" id="SM00612">
    <property type="entry name" value="Kelch"/>
    <property type="match status" value="2"/>
</dbReference>
<dbReference type="InterPro" id="IPR015202">
    <property type="entry name" value="GO-like_E_set"/>
</dbReference>
<dbReference type="Gene3D" id="2.60.40.10">
    <property type="entry name" value="Immunoglobulins"/>
    <property type="match status" value="1"/>
</dbReference>
<protein>
    <submittedName>
        <fullName evidence="3">Galactose oxidase-like domain-containing protein</fullName>
    </submittedName>
</protein>
<dbReference type="Gene3D" id="2.60.120.260">
    <property type="entry name" value="Galactose-binding domain-like"/>
    <property type="match status" value="1"/>
</dbReference>
<dbReference type="PROSITE" id="PS50022">
    <property type="entry name" value="FA58C_3"/>
    <property type="match status" value="1"/>
</dbReference>
<dbReference type="Gene3D" id="2.130.10.80">
    <property type="entry name" value="Galactose oxidase/kelch, beta-propeller"/>
    <property type="match status" value="1"/>
</dbReference>
<dbReference type="SUPFAM" id="SSF49785">
    <property type="entry name" value="Galactose-binding domain-like"/>
    <property type="match status" value="1"/>
</dbReference>
<name>A0ABW4LBQ5_9MICO</name>